<comment type="caution">
    <text evidence="2">The sequence shown here is derived from an EMBL/GenBank/DDBJ whole genome shotgun (WGS) entry which is preliminary data.</text>
</comment>
<organism evidence="2">
    <name type="scientific">marine sediment metagenome</name>
    <dbReference type="NCBI Taxonomy" id="412755"/>
    <lineage>
        <taxon>unclassified sequences</taxon>
        <taxon>metagenomes</taxon>
        <taxon>ecological metagenomes</taxon>
    </lineage>
</organism>
<evidence type="ECO:0000313" key="2">
    <source>
        <dbReference type="EMBL" id="KKN76746.1"/>
    </source>
</evidence>
<dbReference type="AlphaFoldDB" id="A0A0F9VTE0"/>
<name>A0A0F9VTE0_9ZZZZ</name>
<accession>A0A0F9VTE0</accession>
<evidence type="ECO:0000256" key="1">
    <source>
        <dbReference type="SAM" id="MobiDB-lite"/>
    </source>
</evidence>
<feature type="compositionally biased region" description="Low complexity" evidence="1">
    <location>
        <begin position="105"/>
        <end position="116"/>
    </location>
</feature>
<gene>
    <name evidence="2" type="ORF">LCGC14_0367170</name>
</gene>
<dbReference type="EMBL" id="LAZR01000290">
    <property type="protein sequence ID" value="KKN76746.1"/>
    <property type="molecule type" value="Genomic_DNA"/>
</dbReference>
<feature type="region of interest" description="Disordered" evidence="1">
    <location>
        <begin position="95"/>
        <end position="116"/>
    </location>
</feature>
<protein>
    <submittedName>
        <fullName evidence="2">Uncharacterized protein</fullName>
    </submittedName>
</protein>
<proteinExistence type="predicted"/>
<reference evidence="2" key="1">
    <citation type="journal article" date="2015" name="Nature">
        <title>Complex archaea that bridge the gap between prokaryotes and eukaryotes.</title>
        <authorList>
            <person name="Spang A."/>
            <person name="Saw J.H."/>
            <person name="Jorgensen S.L."/>
            <person name="Zaremba-Niedzwiedzka K."/>
            <person name="Martijn J."/>
            <person name="Lind A.E."/>
            <person name="van Eijk R."/>
            <person name="Schleper C."/>
            <person name="Guy L."/>
            <person name="Ettema T.J."/>
        </authorList>
    </citation>
    <scope>NUCLEOTIDE SEQUENCE</scope>
</reference>
<sequence>MPIFIDPSGRSTFGLGVCARCWQKFSLEDLYSDPNSPGLKVCLKDLDDYDPYRLPARRTEDVTLRFYRPDEDLTAGGDNTTALFGIRSTVGGNPRITAGGELRQLESSSLEPISES</sequence>